<feature type="transmembrane region" description="Helical" evidence="7">
    <location>
        <begin position="34"/>
        <end position="60"/>
    </location>
</feature>
<proteinExistence type="inferred from homology"/>
<feature type="transmembrane region" description="Helical" evidence="7">
    <location>
        <begin position="130"/>
        <end position="149"/>
    </location>
</feature>
<keyword evidence="3" id="KW-0813">Transport</keyword>
<feature type="transmembrane region" description="Helical" evidence="7">
    <location>
        <begin position="72"/>
        <end position="91"/>
    </location>
</feature>
<comment type="caution">
    <text evidence="9">The sequence shown here is derived from an EMBL/GenBank/DDBJ whole genome shotgun (WGS) entry which is preliminary data.</text>
</comment>
<feature type="transmembrane region" description="Helical" evidence="7">
    <location>
        <begin position="186"/>
        <end position="207"/>
    </location>
</feature>
<dbReference type="InterPro" id="IPR005828">
    <property type="entry name" value="MFS_sugar_transport-like"/>
</dbReference>
<evidence type="ECO:0000256" key="7">
    <source>
        <dbReference type="SAM" id="Phobius"/>
    </source>
</evidence>
<comment type="similarity">
    <text evidence="2">Belongs to the major facilitator superfamily.</text>
</comment>
<evidence type="ECO:0000256" key="4">
    <source>
        <dbReference type="ARBA" id="ARBA00022692"/>
    </source>
</evidence>
<feature type="domain" description="Major facilitator superfamily (MFS) profile" evidence="8">
    <location>
        <begin position="34"/>
        <end position="465"/>
    </location>
</feature>
<evidence type="ECO:0000256" key="2">
    <source>
        <dbReference type="ARBA" id="ARBA00008335"/>
    </source>
</evidence>
<keyword evidence="6 7" id="KW-0472">Membrane</keyword>
<sequence length="478" mass="52780">MTQTSRNSGEFVDITYTVDVVVNKAGYGKFQIRLLILAGLGWIADSCEIFVLSIIGQLLACEWTIYRGQLAIITNAVFAGFAIGSVGLGIIADKFGRKKALGVSALMLFIVGIGNAFVPSFFWMVVCRSIIGIALGGVNQGLTLCTEYCPINKRGKAGFYLCYFWSLGSCIVILLSWVVMEYLNSWRFLIGFISLPCLLVIISYKWYPESARYYLVSGQYERAVETLQKLSNMNGTDLPPGRLFHVKAQEKRGDLKNLLSKEYRITSLLLWYIWFASAFSAYGVFFVSPVIIQNGFLGTSNSSLENSFEDSSQVIPCLKFTSQNFIDLLWTSAAEFPGLLVFTFLAEKCRRKVLVSGSCIISSILLLLLLLRTQKIVILLILFASRGIIISVSQLVYIVTLEAYPTTFRSIGIGCGNFFSKVGGITIPYVAQVLVIENPTAAMGLISGIIFLAGIAAVFLPFETKGARMKEGFLKNEE</sequence>
<evidence type="ECO:0000259" key="8">
    <source>
        <dbReference type="PROSITE" id="PS50850"/>
    </source>
</evidence>
<dbReference type="PROSITE" id="PS00216">
    <property type="entry name" value="SUGAR_TRANSPORT_1"/>
    <property type="match status" value="1"/>
</dbReference>
<organism evidence="9 10">
    <name type="scientific">Trichonephila clavata</name>
    <name type="common">Joro spider</name>
    <name type="synonym">Nephila clavata</name>
    <dbReference type="NCBI Taxonomy" id="2740835"/>
    <lineage>
        <taxon>Eukaryota</taxon>
        <taxon>Metazoa</taxon>
        <taxon>Ecdysozoa</taxon>
        <taxon>Arthropoda</taxon>
        <taxon>Chelicerata</taxon>
        <taxon>Arachnida</taxon>
        <taxon>Araneae</taxon>
        <taxon>Araneomorphae</taxon>
        <taxon>Entelegynae</taxon>
        <taxon>Araneoidea</taxon>
        <taxon>Nephilidae</taxon>
        <taxon>Trichonephila</taxon>
    </lineage>
</organism>
<feature type="transmembrane region" description="Helical" evidence="7">
    <location>
        <begin position="353"/>
        <end position="371"/>
    </location>
</feature>
<dbReference type="InterPro" id="IPR005829">
    <property type="entry name" value="Sugar_transporter_CS"/>
</dbReference>
<dbReference type="OrthoDB" id="4139357at2759"/>
<feature type="transmembrane region" description="Helical" evidence="7">
    <location>
        <begin position="411"/>
        <end position="435"/>
    </location>
</feature>
<dbReference type="EMBL" id="BMAO01003817">
    <property type="protein sequence ID" value="GFQ90367.1"/>
    <property type="molecule type" value="Genomic_DNA"/>
</dbReference>
<name>A0A8X6FVV4_TRICU</name>
<feature type="transmembrane region" description="Helical" evidence="7">
    <location>
        <begin position="441"/>
        <end position="462"/>
    </location>
</feature>
<evidence type="ECO:0000313" key="10">
    <source>
        <dbReference type="Proteomes" id="UP000887116"/>
    </source>
</evidence>
<keyword evidence="4 7" id="KW-0812">Transmembrane</keyword>
<feature type="transmembrane region" description="Helical" evidence="7">
    <location>
        <begin position="377"/>
        <end position="399"/>
    </location>
</feature>
<evidence type="ECO:0000256" key="3">
    <source>
        <dbReference type="ARBA" id="ARBA00022448"/>
    </source>
</evidence>
<dbReference type="PANTHER" id="PTHR23511:SF5">
    <property type="entry name" value="MAJOR FACILITATOR-TYPE TRANSPORTER HXNZ-RELATED"/>
    <property type="match status" value="1"/>
</dbReference>
<evidence type="ECO:0000256" key="1">
    <source>
        <dbReference type="ARBA" id="ARBA00004141"/>
    </source>
</evidence>
<comment type="subcellular location">
    <subcellularLocation>
        <location evidence="1">Membrane</location>
        <topology evidence="1">Multi-pass membrane protein</topology>
    </subcellularLocation>
</comment>
<reference evidence="9" key="1">
    <citation type="submission" date="2020-07" db="EMBL/GenBank/DDBJ databases">
        <title>Multicomponent nature underlies the extraordinary mechanical properties of spider dragline silk.</title>
        <authorList>
            <person name="Kono N."/>
            <person name="Nakamura H."/>
            <person name="Mori M."/>
            <person name="Yoshida Y."/>
            <person name="Ohtoshi R."/>
            <person name="Malay A.D."/>
            <person name="Moran D.A.P."/>
            <person name="Tomita M."/>
            <person name="Numata K."/>
            <person name="Arakawa K."/>
        </authorList>
    </citation>
    <scope>NUCLEOTIDE SEQUENCE</scope>
</reference>
<keyword evidence="5 7" id="KW-1133">Transmembrane helix</keyword>
<dbReference type="PANTHER" id="PTHR23511">
    <property type="entry name" value="SYNAPTIC VESICLE GLYCOPROTEIN 2"/>
    <property type="match status" value="1"/>
</dbReference>
<protein>
    <submittedName>
        <fullName evidence="9">Synaptic vesicle 2-related protein</fullName>
    </submittedName>
</protein>
<evidence type="ECO:0000256" key="5">
    <source>
        <dbReference type="ARBA" id="ARBA00022989"/>
    </source>
</evidence>
<gene>
    <name evidence="9" type="primary">Svop</name>
    <name evidence="9" type="ORF">TNCT_25551</name>
</gene>
<evidence type="ECO:0000256" key="6">
    <source>
        <dbReference type="ARBA" id="ARBA00023136"/>
    </source>
</evidence>
<feature type="transmembrane region" description="Helical" evidence="7">
    <location>
        <begin position="269"/>
        <end position="292"/>
    </location>
</feature>
<dbReference type="InterPro" id="IPR036259">
    <property type="entry name" value="MFS_trans_sf"/>
</dbReference>
<dbReference type="GO" id="GO:0022857">
    <property type="term" value="F:transmembrane transporter activity"/>
    <property type="evidence" value="ECO:0007669"/>
    <property type="project" value="InterPro"/>
</dbReference>
<dbReference type="AlphaFoldDB" id="A0A8X6FVV4"/>
<dbReference type="Gene3D" id="1.20.1250.20">
    <property type="entry name" value="MFS general substrate transporter like domains"/>
    <property type="match status" value="1"/>
</dbReference>
<dbReference type="Proteomes" id="UP000887116">
    <property type="component" value="Unassembled WGS sequence"/>
</dbReference>
<accession>A0A8X6FVV4</accession>
<evidence type="ECO:0000313" key="9">
    <source>
        <dbReference type="EMBL" id="GFQ90367.1"/>
    </source>
</evidence>
<feature type="transmembrane region" description="Helical" evidence="7">
    <location>
        <begin position="161"/>
        <end position="180"/>
    </location>
</feature>
<dbReference type="GO" id="GO:0016020">
    <property type="term" value="C:membrane"/>
    <property type="evidence" value="ECO:0007669"/>
    <property type="project" value="UniProtKB-SubCell"/>
</dbReference>
<dbReference type="InterPro" id="IPR020846">
    <property type="entry name" value="MFS_dom"/>
</dbReference>
<keyword evidence="10" id="KW-1185">Reference proteome</keyword>
<dbReference type="SUPFAM" id="SSF103473">
    <property type="entry name" value="MFS general substrate transporter"/>
    <property type="match status" value="1"/>
</dbReference>
<feature type="transmembrane region" description="Helical" evidence="7">
    <location>
        <begin position="103"/>
        <end position="124"/>
    </location>
</feature>
<dbReference type="Pfam" id="PF00083">
    <property type="entry name" value="Sugar_tr"/>
    <property type="match status" value="1"/>
</dbReference>
<feature type="transmembrane region" description="Helical" evidence="7">
    <location>
        <begin position="328"/>
        <end position="346"/>
    </location>
</feature>
<dbReference type="PROSITE" id="PS50850">
    <property type="entry name" value="MFS"/>
    <property type="match status" value="1"/>
</dbReference>